<dbReference type="STRING" id="62708.A0A420J6J7"/>
<dbReference type="Gene3D" id="2.40.70.10">
    <property type="entry name" value="Acid Proteases"/>
    <property type="match status" value="1"/>
</dbReference>
<evidence type="ECO:0000313" key="1">
    <source>
        <dbReference type="EMBL" id="RKF82411.1"/>
    </source>
</evidence>
<dbReference type="CDD" id="cd00303">
    <property type="entry name" value="retropepsin_like"/>
    <property type="match status" value="1"/>
</dbReference>
<evidence type="ECO:0000313" key="2">
    <source>
        <dbReference type="Proteomes" id="UP000283383"/>
    </source>
</evidence>
<proteinExistence type="predicted"/>
<dbReference type="EMBL" id="MCBQ01002531">
    <property type="protein sequence ID" value="RKF82411.1"/>
    <property type="molecule type" value="Genomic_DNA"/>
</dbReference>
<dbReference type="Pfam" id="PF13975">
    <property type="entry name" value="gag-asp_proteas"/>
    <property type="match status" value="1"/>
</dbReference>
<accession>A0A420J6J7</accession>
<dbReference type="SUPFAM" id="SSF50630">
    <property type="entry name" value="Acid proteases"/>
    <property type="match status" value="1"/>
</dbReference>
<protein>
    <submittedName>
        <fullName evidence="1">Uncharacterized protein</fullName>
    </submittedName>
</protein>
<reference evidence="1 2" key="1">
    <citation type="journal article" date="2018" name="BMC Genomics">
        <title>Comparative genome analyses reveal sequence features reflecting distinct modes of host-adaptation between dicot and monocot powdery mildew.</title>
        <authorList>
            <person name="Wu Y."/>
            <person name="Ma X."/>
            <person name="Pan Z."/>
            <person name="Kale S.D."/>
            <person name="Song Y."/>
            <person name="King H."/>
            <person name="Zhang Q."/>
            <person name="Presley C."/>
            <person name="Deng X."/>
            <person name="Wei C.I."/>
            <person name="Xiao S."/>
        </authorList>
    </citation>
    <scope>NUCLEOTIDE SEQUENCE [LARGE SCALE GENOMIC DNA]</scope>
    <source>
        <strain evidence="1">UMSG3</strain>
    </source>
</reference>
<dbReference type="AlphaFoldDB" id="A0A420J6J7"/>
<dbReference type="InterPro" id="IPR021109">
    <property type="entry name" value="Peptidase_aspartic_dom_sf"/>
</dbReference>
<keyword evidence="2" id="KW-1185">Reference proteome</keyword>
<comment type="caution">
    <text evidence="1">The sequence shown here is derived from an EMBL/GenBank/DDBJ whole genome shotgun (WGS) entry which is preliminary data.</text>
</comment>
<dbReference type="Proteomes" id="UP000283383">
    <property type="component" value="Unassembled WGS sequence"/>
</dbReference>
<name>A0A420J6J7_9PEZI</name>
<feature type="non-terminal residue" evidence="1">
    <location>
        <position position="175"/>
    </location>
</feature>
<sequence length="175" mass="19881">MESTMETEPMIVDVQLNDVSYEEALVDTGNTCYITINERTVRKLQLPTQELMSPRNVQGFSQGMDEKITQITWAKLDIGGYQIQKAYMYVIPKQRQAMILGLRWMEDHAVSIDCDHKTLKFQGRGIEVHRTSKERAKADFVLLNSTGFAKNMKDSAEVFAASMHDFKKALSAKAP</sequence>
<gene>
    <name evidence="1" type="ORF">GcM3_025049</name>
</gene>
<organism evidence="1 2">
    <name type="scientific">Golovinomyces cichoracearum</name>
    <dbReference type="NCBI Taxonomy" id="62708"/>
    <lineage>
        <taxon>Eukaryota</taxon>
        <taxon>Fungi</taxon>
        <taxon>Dikarya</taxon>
        <taxon>Ascomycota</taxon>
        <taxon>Pezizomycotina</taxon>
        <taxon>Leotiomycetes</taxon>
        <taxon>Erysiphales</taxon>
        <taxon>Erysiphaceae</taxon>
        <taxon>Golovinomyces</taxon>
    </lineage>
</organism>